<accession>A0ABP0X3J7</accession>
<dbReference type="PANTHER" id="PTHR37067:SF3">
    <property type="entry name" value="PX DOMAIN-CONTAINING PROTEIN"/>
    <property type="match status" value="1"/>
</dbReference>
<gene>
    <name evidence="1" type="ORF">CSSPJE1EN1_LOCUS17906</name>
</gene>
<proteinExistence type="predicted"/>
<dbReference type="Proteomes" id="UP001497444">
    <property type="component" value="Chromosome 4"/>
</dbReference>
<dbReference type="EMBL" id="OZ020099">
    <property type="protein sequence ID" value="CAK9272428.1"/>
    <property type="molecule type" value="Genomic_DNA"/>
</dbReference>
<evidence type="ECO:0000313" key="2">
    <source>
        <dbReference type="Proteomes" id="UP001497444"/>
    </source>
</evidence>
<evidence type="ECO:0000313" key="1">
    <source>
        <dbReference type="EMBL" id="CAK9272428.1"/>
    </source>
</evidence>
<name>A0ABP0X3J7_9BRYO</name>
<reference evidence="1" key="1">
    <citation type="submission" date="2024-02" db="EMBL/GenBank/DDBJ databases">
        <authorList>
            <consortium name="ELIXIR-Norway"/>
            <consortium name="Elixir Norway"/>
        </authorList>
    </citation>
    <scope>NUCLEOTIDE SEQUENCE</scope>
</reference>
<keyword evidence="2" id="KW-1185">Reference proteome</keyword>
<dbReference type="PANTHER" id="PTHR37067">
    <property type="entry name" value="PX DOMAIN-CONTAINING PROTEIN"/>
    <property type="match status" value="1"/>
</dbReference>
<protein>
    <submittedName>
        <fullName evidence="1">Uncharacterized protein</fullName>
    </submittedName>
</protein>
<sequence>MSSNRASEYVKDNDVRLGLRVSTEAVNGGPQVTGLQCRFCIAFGREEKVGAKRQASTAVQGWMCPFHYDIIESHVNGKHPTKWAEYKRLDSIVEHQAFFDDVPVAFRNSIKAHFPSSSLGAQRQIVFDIEKDIVDVIIRGTMFEPADIVDSDADNDAEENDPAFGSDAERDAILRRCIQKAALAKERALSLFQRVD</sequence>
<organism evidence="1 2">
    <name type="scientific">Sphagnum jensenii</name>
    <dbReference type="NCBI Taxonomy" id="128206"/>
    <lineage>
        <taxon>Eukaryota</taxon>
        <taxon>Viridiplantae</taxon>
        <taxon>Streptophyta</taxon>
        <taxon>Embryophyta</taxon>
        <taxon>Bryophyta</taxon>
        <taxon>Sphagnophytina</taxon>
        <taxon>Sphagnopsida</taxon>
        <taxon>Sphagnales</taxon>
        <taxon>Sphagnaceae</taxon>
        <taxon>Sphagnum</taxon>
    </lineage>
</organism>